<feature type="non-terminal residue" evidence="2">
    <location>
        <position position="1"/>
    </location>
</feature>
<comment type="caution">
    <text evidence="2">The sequence shown here is derived from an EMBL/GenBank/DDBJ whole genome shotgun (WGS) entry which is preliminary data.</text>
</comment>
<protein>
    <submittedName>
        <fullName evidence="2">Uncharacterized protein</fullName>
    </submittedName>
</protein>
<dbReference type="AlphaFoldDB" id="A0A371HR69"/>
<gene>
    <name evidence="2" type="ORF">CR513_10912</name>
</gene>
<feature type="region of interest" description="Disordered" evidence="1">
    <location>
        <begin position="1"/>
        <end position="22"/>
    </location>
</feature>
<organism evidence="2 3">
    <name type="scientific">Mucuna pruriens</name>
    <name type="common">Velvet bean</name>
    <name type="synonym">Dolichos pruriens</name>
    <dbReference type="NCBI Taxonomy" id="157652"/>
    <lineage>
        <taxon>Eukaryota</taxon>
        <taxon>Viridiplantae</taxon>
        <taxon>Streptophyta</taxon>
        <taxon>Embryophyta</taxon>
        <taxon>Tracheophyta</taxon>
        <taxon>Spermatophyta</taxon>
        <taxon>Magnoliopsida</taxon>
        <taxon>eudicotyledons</taxon>
        <taxon>Gunneridae</taxon>
        <taxon>Pentapetalae</taxon>
        <taxon>rosids</taxon>
        <taxon>fabids</taxon>
        <taxon>Fabales</taxon>
        <taxon>Fabaceae</taxon>
        <taxon>Papilionoideae</taxon>
        <taxon>50 kb inversion clade</taxon>
        <taxon>NPAAA clade</taxon>
        <taxon>indigoferoid/millettioid clade</taxon>
        <taxon>Phaseoleae</taxon>
        <taxon>Mucuna</taxon>
    </lineage>
</organism>
<name>A0A371HR69_MUCPR</name>
<reference evidence="2" key="1">
    <citation type="submission" date="2018-05" db="EMBL/GenBank/DDBJ databases">
        <title>Draft genome of Mucuna pruriens seed.</title>
        <authorList>
            <person name="Nnadi N.E."/>
            <person name="Vos R."/>
            <person name="Hasami M.H."/>
            <person name="Devisetty U.K."/>
            <person name="Aguiy J.C."/>
        </authorList>
    </citation>
    <scope>NUCLEOTIDE SEQUENCE [LARGE SCALE GENOMIC DNA]</scope>
    <source>
        <strain evidence="2">JCA_2017</strain>
    </source>
</reference>
<evidence type="ECO:0000313" key="2">
    <source>
        <dbReference type="EMBL" id="RDY05273.1"/>
    </source>
</evidence>
<dbReference type="EMBL" id="QJKJ01001916">
    <property type="protein sequence ID" value="RDY05273.1"/>
    <property type="molecule type" value="Genomic_DNA"/>
</dbReference>
<feature type="region of interest" description="Disordered" evidence="1">
    <location>
        <begin position="79"/>
        <end position="110"/>
    </location>
</feature>
<dbReference type="Proteomes" id="UP000257109">
    <property type="component" value="Unassembled WGS sequence"/>
</dbReference>
<keyword evidence="3" id="KW-1185">Reference proteome</keyword>
<evidence type="ECO:0000313" key="3">
    <source>
        <dbReference type="Proteomes" id="UP000257109"/>
    </source>
</evidence>
<accession>A0A371HR69</accession>
<evidence type="ECO:0000256" key="1">
    <source>
        <dbReference type="SAM" id="MobiDB-lite"/>
    </source>
</evidence>
<sequence>MASSIKEGSRMPSIRKQGPTCSRKETWCSKRYFQMLKIREENGRLTTKDPTGALILNDIKGRHLKHPINANSIKILTRATAEAPTSQQGRRKARTDPNHEIALNPSGTHL</sequence>
<proteinExistence type="predicted"/>